<keyword evidence="1" id="KW-1133">Transmembrane helix</keyword>
<evidence type="ECO:0000313" key="2">
    <source>
        <dbReference type="EMBL" id="RHN62021.1"/>
    </source>
</evidence>
<feature type="transmembrane region" description="Helical" evidence="1">
    <location>
        <begin position="12"/>
        <end position="36"/>
    </location>
</feature>
<comment type="caution">
    <text evidence="2">The sequence shown here is derived from an EMBL/GenBank/DDBJ whole genome shotgun (WGS) entry which is preliminary data.</text>
</comment>
<gene>
    <name evidence="2" type="ORF">MtrunA17_Chr4g0042901</name>
</gene>
<evidence type="ECO:0000256" key="1">
    <source>
        <dbReference type="SAM" id="Phobius"/>
    </source>
</evidence>
<accession>A0A396IB77</accession>
<sequence>MVTSQSPPTLIAFLPSSLSSIALTLNNSFFIISFIASPISPPFTTSSPPQPQLLFHTPHPLISTNFAFIF</sequence>
<protein>
    <recommendedName>
        <fullName evidence="4">Transmembrane protein</fullName>
    </recommendedName>
</protein>
<keyword evidence="1" id="KW-0812">Transmembrane</keyword>
<dbReference type="Proteomes" id="UP000265566">
    <property type="component" value="Chromosome 4"/>
</dbReference>
<reference evidence="3" key="1">
    <citation type="journal article" date="2018" name="Nat. Plants">
        <title>Whole-genome landscape of Medicago truncatula symbiotic genes.</title>
        <authorList>
            <person name="Pecrix Y."/>
            <person name="Staton S.E."/>
            <person name="Sallet E."/>
            <person name="Lelandais-Briere C."/>
            <person name="Moreau S."/>
            <person name="Carrere S."/>
            <person name="Blein T."/>
            <person name="Jardinaud M.F."/>
            <person name="Latrasse D."/>
            <person name="Zouine M."/>
            <person name="Zahm M."/>
            <person name="Kreplak J."/>
            <person name="Mayjonade B."/>
            <person name="Satge C."/>
            <person name="Perez M."/>
            <person name="Cauet S."/>
            <person name="Marande W."/>
            <person name="Chantry-Darmon C."/>
            <person name="Lopez-Roques C."/>
            <person name="Bouchez O."/>
            <person name="Berard A."/>
            <person name="Debelle F."/>
            <person name="Munos S."/>
            <person name="Bendahmane A."/>
            <person name="Berges H."/>
            <person name="Niebel A."/>
            <person name="Buitink J."/>
            <person name="Frugier F."/>
            <person name="Benhamed M."/>
            <person name="Crespi M."/>
            <person name="Gouzy J."/>
            <person name="Gamas P."/>
        </authorList>
    </citation>
    <scope>NUCLEOTIDE SEQUENCE [LARGE SCALE GENOMIC DNA]</scope>
    <source>
        <strain evidence="3">cv. Jemalong A17</strain>
    </source>
</reference>
<dbReference type="EMBL" id="PSQE01000004">
    <property type="protein sequence ID" value="RHN62021.1"/>
    <property type="molecule type" value="Genomic_DNA"/>
</dbReference>
<keyword evidence="1" id="KW-0472">Membrane</keyword>
<name>A0A396IB77_MEDTR</name>
<dbReference type="Gramene" id="rna24546">
    <property type="protein sequence ID" value="RHN62021.1"/>
    <property type="gene ID" value="gene24546"/>
</dbReference>
<proteinExistence type="predicted"/>
<organism evidence="2 3">
    <name type="scientific">Medicago truncatula</name>
    <name type="common">Barrel medic</name>
    <name type="synonym">Medicago tribuloides</name>
    <dbReference type="NCBI Taxonomy" id="3880"/>
    <lineage>
        <taxon>Eukaryota</taxon>
        <taxon>Viridiplantae</taxon>
        <taxon>Streptophyta</taxon>
        <taxon>Embryophyta</taxon>
        <taxon>Tracheophyta</taxon>
        <taxon>Spermatophyta</taxon>
        <taxon>Magnoliopsida</taxon>
        <taxon>eudicotyledons</taxon>
        <taxon>Gunneridae</taxon>
        <taxon>Pentapetalae</taxon>
        <taxon>rosids</taxon>
        <taxon>fabids</taxon>
        <taxon>Fabales</taxon>
        <taxon>Fabaceae</taxon>
        <taxon>Papilionoideae</taxon>
        <taxon>50 kb inversion clade</taxon>
        <taxon>NPAAA clade</taxon>
        <taxon>Hologalegina</taxon>
        <taxon>IRL clade</taxon>
        <taxon>Trifolieae</taxon>
        <taxon>Medicago</taxon>
    </lineage>
</organism>
<evidence type="ECO:0008006" key="4">
    <source>
        <dbReference type="Google" id="ProtNLM"/>
    </source>
</evidence>
<evidence type="ECO:0000313" key="3">
    <source>
        <dbReference type="Proteomes" id="UP000265566"/>
    </source>
</evidence>
<dbReference type="AlphaFoldDB" id="A0A396IB77"/>